<protein>
    <submittedName>
        <fullName evidence="2">Uncharacterized protein</fullName>
    </submittedName>
</protein>
<name>A0A9P7PVV4_9HYPO</name>
<reference evidence="2 3" key="1">
    <citation type="journal article" date="2020" name="bioRxiv">
        <title>Whole genome comparisons of ergot fungi reveals the divergence and evolution of species within the genus Claviceps are the result of varying mechanisms driving genome evolution and host range expansion.</title>
        <authorList>
            <person name="Wyka S.A."/>
            <person name="Mondo S.J."/>
            <person name="Liu M."/>
            <person name="Dettman J."/>
            <person name="Nalam V."/>
            <person name="Broders K.D."/>
        </authorList>
    </citation>
    <scope>NUCLEOTIDE SEQUENCE [LARGE SCALE GENOMIC DNA]</scope>
    <source>
        <strain evidence="2 3">LM576</strain>
    </source>
</reference>
<dbReference type="EMBL" id="SRQM01000611">
    <property type="protein sequence ID" value="KAG6107834.1"/>
    <property type="molecule type" value="Genomic_DNA"/>
</dbReference>
<comment type="caution">
    <text evidence="2">The sequence shown here is derived from an EMBL/GenBank/DDBJ whole genome shotgun (WGS) entry which is preliminary data.</text>
</comment>
<feature type="chain" id="PRO_5040265613" evidence="1">
    <location>
        <begin position="19"/>
        <end position="117"/>
    </location>
</feature>
<keyword evidence="3" id="KW-1185">Reference proteome</keyword>
<gene>
    <name evidence="2" type="ORF">E4U13_006788</name>
</gene>
<evidence type="ECO:0000256" key="1">
    <source>
        <dbReference type="SAM" id="SignalP"/>
    </source>
</evidence>
<evidence type="ECO:0000313" key="2">
    <source>
        <dbReference type="EMBL" id="KAG6107834.1"/>
    </source>
</evidence>
<sequence>MKLLTGLPLAILAGRTLADCGRGLINGSDDYRNVKSGPACALKSQNVYFCGGSGTSVVHKQSRIILRAGASDSTVQVECVGGYSFLINCDANTGAVFTEPACKNGVSAVYSVIEPKA</sequence>
<keyword evidence="1" id="KW-0732">Signal</keyword>
<evidence type="ECO:0000313" key="3">
    <source>
        <dbReference type="Proteomes" id="UP000732380"/>
    </source>
</evidence>
<feature type="signal peptide" evidence="1">
    <location>
        <begin position="1"/>
        <end position="18"/>
    </location>
</feature>
<organism evidence="2 3">
    <name type="scientific">Claviceps humidiphila</name>
    <dbReference type="NCBI Taxonomy" id="1294629"/>
    <lineage>
        <taxon>Eukaryota</taxon>
        <taxon>Fungi</taxon>
        <taxon>Dikarya</taxon>
        <taxon>Ascomycota</taxon>
        <taxon>Pezizomycotina</taxon>
        <taxon>Sordariomycetes</taxon>
        <taxon>Hypocreomycetidae</taxon>
        <taxon>Hypocreales</taxon>
        <taxon>Clavicipitaceae</taxon>
        <taxon>Claviceps</taxon>
    </lineage>
</organism>
<dbReference type="Proteomes" id="UP000732380">
    <property type="component" value="Unassembled WGS sequence"/>
</dbReference>
<dbReference type="AlphaFoldDB" id="A0A9P7PVV4"/>
<accession>A0A9P7PVV4</accession>
<proteinExistence type="predicted"/>